<evidence type="ECO:0000256" key="6">
    <source>
        <dbReference type="ARBA" id="ARBA00022840"/>
    </source>
</evidence>
<evidence type="ECO:0000313" key="9">
    <source>
        <dbReference type="EMBL" id="MDX6806289.1"/>
    </source>
</evidence>
<keyword evidence="3" id="KW-0808">Transferase</keyword>
<name>A0ABU4RQB1_9HYPH</name>
<dbReference type="Pfam" id="PF02518">
    <property type="entry name" value="HATPase_c"/>
    <property type="match status" value="1"/>
</dbReference>
<dbReference type="SMART" id="SM00388">
    <property type="entry name" value="HisKA"/>
    <property type="match status" value="1"/>
</dbReference>
<dbReference type="Proteomes" id="UP001274321">
    <property type="component" value="Unassembled WGS sequence"/>
</dbReference>
<gene>
    <name evidence="9" type="ORF">SCD90_09445</name>
</gene>
<sequence>MTRTPNAASEDDLRLPAFIRLNINPIVAEWISFARTRTPASHTMTELALQDHIVEILNFIADDLETAQTAKQQVAKSKGLGPDHAPFAKSAAEIHATLRLADGFDIDQMVSEYRALRASVVKQWLARNQALAASDLEDLTRFNEAIDQAMTESVTQYTDAITRSRNLFLGILGHDLRNPIGAASMAAQVMVKMGEPNAKQTILASKIVDTTQRATKILNDLLDVTRSAFGTDIPIHRIPMDMGDLGRKLADEMQTLGDGREIGIEVVGDTAGHWDHGRMGQVFSNLLGNAIQYSPPGSPISVTVADENANVRISVHNDGEPIPPEKIDTLFDFLSRGYGSGLTDEHSTNLGLGLFIAKKIVAAHDGEIHVASDSHSGTVFTVIVPKSLN</sequence>
<dbReference type="PANTHER" id="PTHR42878:SF7">
    <property type="entry name" value="SENSOR HISTIDINE KINASE GLRK"/>
    <property type="match status" value="1"/>
</dbReference>
<dbReference type="InterPro" id="IPR003594">
    <property type="entry name" value="HATPase_dom"/>
</dbReference>
<dbReference type="GO" id="GO:0016301">
    <property type="term" value="F:kinase activity"/>
    <property type="evidence" value="ECO:0007669"/>
    <property type="project" value="UniProtKB-KW"/>
</dbReference>
<dbReference type="SUPFAM" id="SSF47384">
    <property type="entry name" value="Homodimeric domain of signal transducing histidine kinase"/>
    <property type="match status" value="1"/>
</dbReference>
<comment type="caution">
    <text evidence="9">The sequence shown here is derived from an EMBL/GenBank/DDBJ whole genome shotgun (WGS) entry which is preliminary data.</text>
</comment>
<dbReference type="InterPro" id="IPR003661">
    <property type="entry name" value="HisK_dim/P_dom"/>
</dbReference>
<accession>A0ABU4RQB1</accession>
<keyword evidence="5 9" id="KW-0418">Kinase</keyword>
<keyword evidence="4" id="KW-0547">Nucleotide-binding</keyword>
<evidence type="ECO:0000259" key="8">
    <source>
        <dbReference type="PROSITE" id="PS50109"/>
    </source>
</evidence>
<evidence type="ECO:0000256" key="1">
    <source>
        <dbReference type="ARBA" id="ARBA00000085"/>
    </source>
</evidence>
<dbReference type="EMBL" id="JAXAFJ010000005">
    <property type="protein sequence ID" value="MDX6806289.1"/>
    <property type="molecule type" value="Genomic_DNA"/>
</dbReference>
<keyword evidence="7" id="KW-0902">Two-component regulatory system</keyword>
<evidence type="ECO:0000313" key="10">
    <source>
        <dbReference type="Proteomes" id="UP001274321"/>
    </source>
</evidence>
<dbReference type="PANTHER" id="PTHR42878">
    <property type="entry name" value="TWO-COMPONENT HISTIDINE KINASE"/>
    <property type="match status" value="1"/>
</dbReference>
<proteinExistence type="predicted"/>
<evidence type="ECO:0000256" key="5">
    <source>
        <dbReference type="ARBA" id="ARBA00022777"/>
    </source>
</evidence>
<reference evidence="9 10" key="1">
    <citation type="submission" date="2023-11" db="EMBL/GenBank/DDBJ databases">
        <authorList>
            <person name="Bao R."/>
        </authorList>
    </citation>
    <scope>NUCLEOTIDE SEQUENCE [LARGE SCALE GENOMIC DNA]</scope>
    <source>
        <strain evidence="9 10">PJ23</strain>
    </source>
</reference>
<evidence type="ECO:0000256" key="7">
    <source>
        <dbReference type="ARBA" id="ARBA00023012"/>
    </source>
</evidence>
<dbReference type="PROSITE" id="PS50109">
    <property type="entry name" value="HIS_KIN"/>
    <property type="match status" value="1"/>
</dbReference>
<dbReference type="InterPro" id="IPR005467">
    <property type="entry name" value="His_kinase_dom"/>
</dbReference>
<dbReference type="EC" id="2.7.13.3" evidence="2"/>
<keyword evidence="6" id="KW-0067">ATP-binding</keyword>
<dbReference type="InterPro" id="IPR050351">
    <property type="entry name" value="BphY/WalK/GraS-like"/>
</dbReference>
<dbReference type="InterPro" id="IPR036097">
    <property type="entry name" value="HisK_dim/P_sf"/>
</dbReference>
<feature type="domain" description="Histidine kinase" evidence="8">
    <location>
        <begin position="171"/>
        <end position="388"/>
    </location>
</feature>
<protein>
    <recommendedName>
        <fullName evidence="2">histidine kinase</fullName>
        <ecNumber evidence="2">2.7.13.3</ecNumber>
    </recommendedName>
</protein>
<evidence type="ECO:0000256" key="3">
    <source>
        <dbReference type="ARBA" id="ARBA00022679"/>
    </source>
</evidence>
<dbReference type="Gene3D" id="3.30.565.10">
    <property type="entry name" value="Histidine kinase-like ATPase, C-terminal domain"/>
    <property type="match status" value="1"/>
</dbReference>
<keyword evidence="10" id="KW-1185">Reference proteome</keyword>
<organism evidence="9 10">
    <name type="scientific">Terrihabitans rhizophilus</name>
    <dbReference type="NCBI Taxonomy" id="3092662"/>
    <lineage>
        <taxon>Bacteria</taxon>
        <taxon>Pseudomonadati</taxon>
        <taxon>Pseudomonadota</taxon>
        <taxon>Alphaproteobacteria</taxon>
        <taxon>Hyphomicrobiales</taxon>
        <taxon>Terrihabitans</taxon>
    </lineage>
</organism>
<dbReference type="CDD" id="cd00082">
    <property type="entry name" value="HisKA"/>
    <property type="match status" value="1"/>
</dbReference>
<dbReference type="RefSeq" id="WP_319844421.1">
    <property type="nucleotide sequence ID" value="NZ_JAXAFJ010000005.1"/>
</dbReference>
<dbReference type="Pfam" id="PF00512">
    <property type="entry name" value="HisKA"/>
    <property type="match status" value="1"/>
</dbReference>
<dbReference type="SUPFAM" id="SSF55874">
    <property type="entry name" value="ATPase domain of HSP90 chaperone/DNA topoisomerase II/histidine kinase"/>
    <property type="match status" value="1"/>
</dbReference>
<comment type="catalytic activity">
    <reaction evidence="1">
        <text>ATP + protein L-histidine = ADP + protein N-phospho-L-histidine.</text>
        <dbReference type="EC" id="2.7.13.3"/>
    </reaction>
</comment>
<dbReference type="InterPro" id="IPR036890">
    <property type="entry name" value="HATPase_C_sf"/>
</dbReference>
<evidence type="ECO:0000256" key="4">
    <source>
        <dbReference type="ARBA" id="ARBA00022741"/>
    </source>
</evidence>
<evidence type="ECO:0000256" key="2">
    <source>
        <dbReference type="ARBA" id="ARBA00012438"/>
    </source>
</evidence>
<dbReference type="SMART" id="SM00387">
    <property type="entry name" value="HATPase_c"/>
    <property type="match status" value="1"/>
</dbReference>
<dbReference type="Gene3D" id="1.10.287.130">
    <property type="match status" value="1"/>
</dbReference>